<keyword evidence="3" id="KW-1185">Reference proteome</keyword>
<evidence type="ECO:0000313" key="2">
    <source>
        <dbReference type="EMBL" id="KLV05215.1"/>
    </source>
</evidence>
<gene>
    <name evidence="2" type="ORF">ABT56_12600</name>
</gene>
<dbReference type="EMBL" id="LDOT01000015">
    <property type="protein sequence ID" value="KLV05215.1"/>
    <property type="molecule type" value="Genomic_DNA"/>
</dbReference>
<evidence type="ECO:0000256" key="1">
    <source>
        <dbReference type="SAM" id="MobiDB-lite"/>
    </source>
</evidence>
<dbReference type="PATRIC" id="fig|1195763.3.peg.2665"/>
<evidence type="ECO:0000313" key="3">
    <source>
        <dbReference type="Proteomes" id="UP000036097"/>
    </source>
</evidence>
<feature type="region of interest" description="Disordered" evidence="1">
    <location>
        <begin position="148"/>
        <end position="170"/>
    </location>
</feature>
<name>A0A0J1H067_9GAMM</name>
<protein>
    <submittedName>
        <fullName evidence="2">Uncharacterized protein</fullName>
    </submittedName>
</protein>
<dbReference type="Proteomes" id="UP000036097">
    <property type="component" value="Unassembled WGS sequence"/>
</dbReference>
<dbReference type="STRING" id="1195763.ABT56_12600"/>
<comment type="caution">
    <text evidence="2">The sequence shown here is derived from an EMBL/GenBank/DDBJ whole genome shotgun (WGS) entry which is preliminary data.</text>
</comment>
<proteinExistence type="predicted"/>
<dbReference type="AlphaFoldDB" id="A0A0J1H067"/>
<sequence length="170" mass="19960">MDFNFPDYMALWNYDDPQTTATTFFAMLDMAAVSVDKTFFSELLSQIARTYVMRNDFTQAEYYLAQAKAFLGNAEPRAEVYYMREKARMLAAQHDREGAKTLLVEAWTLAEKERYDQLVLETALDLADDTWVNLPEQEKQQWLEKARQTAATTQDERTKRWMLENPSRLQ</sequence>
<reference evidence="2 3" key="1">
    <citation type="submission" date="2015-05" db="EMBL/GenBank/DDBJ databases">
        <title>Photobacterium galathea sp. nov.</title>
        <authorList>
            <person name="Machado H."/>
            <person name="Gram L."/>
        </authorList>
    </citation>
    <scope>NUCLEOTIDE SEQUENCE [LARGE SCALE GENOMIC DNA]</scope>
    <source>
        <strain evidence="2 3">CGMCC 1.12159</strain>
    </source>
</reference>
<accession>A0A0J1H067</accession>
<organism evidence="2 3">
    <name type="scientific">Photobacterium aquae</name>
    <dbReference type="NCBI Taxonomy" id="1195763"/>
    <lineage>
        <taxon>Bacteria</taxon>
        <taxon>Pseudomonadati</taxon>
        <taxon>Pseudomonadota</taxon>
        <taxon>Gammaproteobacteria</taxon>
        <taxon>Vibrionales</taxon>
        <taxon>Vibrionaceae</taxon>
        <taxon>Photobacterium</taxon>
    </lineage>
</organism>